<protein>
    <submittedName>
        <fullName evidence="6">Adenylate cyclase, class 3</fullName>
    </submittedName>
</protein>
<dbReference type="SUPFAM" id="SSF55073">
    <property type="entry name" value="Nucleotide cyclase"/>
    <property type="match status" value="1"/>
</dbReference>
<evidence type="ECO:0000256" key="1">
    <source>
        <dbReference type="PROSITE-ProRule" id="PRU00169"/>
    </source>
</evidence>
<proteinExistence type="predicted"/>
<dbReference type="CDD" id="cd07302">
    <property type="entry name" value="CHD"/>
    <property type="match status" value="1"/>
</dbReference>
<dbReference type="InterPro" id="IPR050697">
    <property type="entry name" value="Adenylyl/Guanylyl_Cyclase_3/4"/>
</dbReference>
<dbReference type="GO" id="GO:0000160">
    <property type="term" value="P:phosphorelay signal transduction system"/>
    <property type="evidence" value="ECO:0007669"/>
    <property type="project" value="InterPro"/>
</dbReference>
<dbReference type="InterPro" id="IPR001789">
    <property type="entry name" value="Sig_transdc_resp-reg_receiver"/>
</dbReference>
<dbReference type="EMBL" id="CAADFQ010000052">
    <property type="protein sequence ID" value="VFK33736.1"/>
    <property type="molecule type" value="Genomic_DNA"/>
</dbReference>
<dbReference type="SMART" id="SM00044">
    <property type="entry name" value="CYCc"/>
    <property type="match status" value="1"/>
</dbReference>
<evidence type="ECO:0000259" key="3">
    <source>
        <dbReference type="PROSITE" id="PS50125"/>
    </source>
</evidence>
<gene>
    <name evidence="4" type="ORF">BECKMB1821G_GA0114241_105122</name>
    <name evidence="6" type="ORF">BECKMB1821H_GA0114242_105122</name>
    <name evidence="5" type="ORF">BECKMB1821I_GA0114274_105222</name>
</gene>
<evidence type="ECO:0000259" key="2">
    <source>
        <dbReference type="PROSITE" id="PS50110"/>
    </source>
</evidence>
<dbReference type="GO" id="GO:0004016">
    <property type="term" value="F:adenylate cyclase activity"/>
    <property type="evidence" value="ECO:0007669"/>
    <property type="project" value="UniProtKB-ARBA"/>
</dbReference>
<dbReference type="AlphaFoldDB" id="A0A451BDH3"/>
<dbReference type="Gene3D" id="3.40.50.2300">
    <property type="match status" value="1"/>
</dbReference>
<dbReference type="InterPro" id="IPR011006">
    <property type="entry name" value="CheY-like_superfamily"/>
</dbReference>
<feature type="domain" description="Guanylate cyclase" evidence="3">
    <location>
        <begin position="168"/>
        <end position="312"/>
    </location>
</feature>
<dbReference type="EMBL" id="CAADGH010000051">
    <property type="protein sequence ID" value="VFK76329.1"/>
    <property type="molecule type" value="Genomic_DNA"/>
</dbReference>
<dbReference type="PANTHER" id="PTHR43081">
    <property type="entry name" value="ADENYLATE CYCLASE, TERMINAL-DIFFERENTIATION SPECIFIC-RELATED"/>
    <property type="match status" value="1"/>
</dbReference>
<feature type="modified residue" description="4-aspartylphosphate" evidence="1">
    <location>
        <position position="59"/>
    </location>
</feature>
<dbReference type="SUPFAM" id="SSF52172">
    <property type="entry name" value="CheY-like"/>
    <property type="match status" value="1"/>
</dbReference>
<dbReference type="Pfam" id="PF00072">
    <property type="entry name" value="Response_reg"/>
    <property type="match status" value="1"/>
</dbReference>
<organism evidence="6">
    <name type="scientific">Candidatus Kentrum sp. MB</name>
    <dbReference type="NCBI Taxonomy" id="2138164"/>
    <lineage>
        <taxon>Bacteria</taxon>
        <taxon>Pseudomonadati</taxon>
        <taxon>Pseudomonadota</taxon>
        <taxon>Gammaproteobacteria</taxon>
        <taxon>Candidatus Kentrum</taxon>
    </lineage>
</organism>
<dbReference type="EMBL" id="CAADFO010000051">
    <property type="protein sequence ID" value="VFK29618.1"/>
    <property type="molecule type" value="Genomic_DNA"/>
</dbReference>
<keyword evidence="1" id="KW-0597">Phosphoprotein</keyword>
<accession>A0A451BDH3</accession>
<name>A0A451BDH3_9GAMM</name>
<dbReference type="PROSITE" id="PS50110">
    <property type="entry name" value="RESPONSE_REGULATORY"/>
    <property type="match status" value="1"/>
</dbReference>
<sequence>MPRILIIDDDPQNLYSLKLALGDENPDWEILTAGGESEGEAVLREQLINKQPIDVVLTDLVMESDQSRMNILKKVRELDPLVMAILFTAKEKSLDRYAAFEHGAFDVVEKNIRGAAAAREINIKTRAALRYREWSRQIHFLQRYFDPKLFSTIQRDPSLLSISQRTITIAFWDIRGFSRLCESLKAHPALISGFLKEYCELGARTIFKHNGVLDKFIGDGIMALFGVLNHRGDDGESDALSAVRAGMDLRDGFGDVVDKWMEKWRLHVPDKIEIGLGCGIHTGDALVGNVGTDFRDQFTALGPHVNFASRIESRATAGRILISQSTQVRVDKEIPSSFAEEISDIKNIPGTFQLYAI</sequence>
<dbReference type="Gene3D" id="3.30.70.1230">
    <property type="entry name" value="Nucleotide cyclase"/>
    <property type="match status" value="1"/>
</dbReference>
<dbReference type="PROSITE" id="PS50125">
    <property type="entry name" value="GUANYLATE_CYCLASE_2"/>
    <property type="match status" value="1"/>
</dbReference>
<dbReference type="SMART" id="SM00448">
    <property type="entry name" value="REC"/>
    <property type="match status" value="1"/>
</dbReference>
<dbReference type="GO" id="GO:0009190">
    <property type="term" value="P:cyclic nucleotide biosynthetic process"/>
    <property type="evidence" value="ECO:0007669"/>
    <property type="project" value="InterPro"/>
</dbReference>
<feature type="domain" description="Response regulatory" evidence="2">
    <location>
        <begin position="3"/>
        <end position="125"/>
    </location>
</feature>
<dbReference type="PANTHER" id="PTHR43081:SF1">
    <property type="entry name" value="ADENYLATE CYCLASE, TERMINAL-DIFFERENTIATION SPECIFIC"/>
    <property type="match status" value="1"/>
</dbReference>
<dbReference type="Pfam" id="PF00211">
    <property type="entry name" value="Guanylate_cyc"/>
    <property type="match status" value="1"/>
</dbReference>
<reference evidence="6" key="1">
    <citation type="submission" date="2019-02" db="EMBL/GenBank/DDBJ databases">
        <authorList>
            <person name="Gruber-Vodicka R. H."/>
            <person name="Seah K. B. B."/>
        </authorList>
    </citation>
    <scope>NUCLEOTIDE SEQUENCE</scope>
    <source>
        <strain evidence="4">BECK_BZ197</strain>
        <strain evidence="6">BECK_BZ198</strain>
        <strain evidence="5">BECK_BZ199</strain>
    </source>
</reference>
<evidence type="ECO:0000313" key="4">
    <source>
        <dbReference type="EMBL" id="VFK29618.1"/>
    </source>
</evidence>
<dbReference type="CDD" id="cd00156">
    <property type="entry name" value="REC"/>
    <property type="match status" value="1"/>
</dbReference>
<evidence type="ECO:0000313" key="6">
    <source>
        <dbReference type="EMBL" id="VFK76329.1"/>
    </source>
</evidence>
<dbReference type="InterPro" id="IPR029787">
    <property type="entry name" value="Nucleotide_cyclase"/>
</dbReference>
<dbReference type="InterPro" id="IPR001054">
    <property type="entry name" value="A/G_cyclase"/>
</dbReference>
<evidence type="ECO:0000313" key="5">
    <source>
        <dbReference type="EMBL" id="VFK33736.1"/>
    </source>
</evidence>